<keyword evidence="4 5" id="KW-0472">Membrane</keyword>
<dbReference type="OrthoDB" id="288203at2759"/>
<dbReference type="AlphaFoldDB" id="A0A2G9U031"/>
<keyword evidence="8" id="KW-1185">Reference proteome</keyword>
<dbReference type="EMBL" id="KZ350685">
    <property type="protein sequence ID" value="PIO63639.1"/>
    <property type="molecule type" value="Genomic_DNA"/>
</dbReference>
<feature type="transmembrane region" description="Helical" evidence="5">
    <location>
        <begin position="56"/>
        <end position="79"/>
    </location>
</feature>
<reference evidence="7 8" key="1">
    <citation type="submission" date="2015-09" db="EMBL/GenBank/DDBJ databases">
        <title>Draft genome of the parasitic nematode Teladorsagia circumcincta isolate WARC Sus (inbred).</title>
        <authorList>
            <person name="Mitreva M."/>
        </authorList>
    </citation>
    <scope>NUCLEOTIDE SEQUENCE [LARGE SCALE GENOMIC DNA]</scope>
    <source>
        <strain evidence="7 8">S</strain>
    </source>
</reference>
<sequence length="180" mass="19373">MTVMGRRSGGRARRLPGSFAVVALMSGRTVYRLSHNYENISTIVSNASTPSEPSFQAIEVASALTLAIGIVQLTIAVLGLDFLTTYFSEQIVAGFTTGAAVHVFVTQLKDITGIYGTPRRDGLGNAMLRVFDIAVEIYRANLITLLVSTVAMTALYIGKKLINPRVVARTPVPIPFELLA</sequence>
<organism evidence="7 8">
    <name type="scientific">Teladorsagia circumcincta</name>
    <name type="common">Brown stomach worm</name>
    <name type="synonym">Ostertagia circumcincta</name>
    <dbReference type="NCBI Taxonomy" id="45464"/>
    <lineage>
        <taxon>Eukaryota</taxon>
        <taxon>Metazoa</taxon>
        <taxon>Ecdysozoa</taxon>
        <taxon>Nematoda</taxon>
        <taxon>Chromadorea</taxon>
        <taxon>Rhabditida</taxon>
        <taxon>Rhabditina</taxon>
        <taxon>Rhabditomorpha</taxon>
        <taxon>Strongyloidea</taxon>
        <taxon>Trichostrongylidae</taxon>
        <taxon>Teladorsagia</taxon>
    </lineage>
</organism>
<dbReference type="Pfam" id="PF00916">
    <property type="entry name" value="Sulfate_transp"/>
    <property type="match status" value="1"/>
</dbReference>
<evidence type="ECO:0000313" key="8">
    <source>
        <dbReference type="Proteomes" id="UP000230423"/>
    </source>
</evidence>
<evidence type="ECO:0000313" key="7">
    <source>
        <dbReference type="EMBL" id="PIO63639.1"/>
    </source>
</evidence>
<evidence type="ECO:0000256" key="1">
    <source>
        <dbReference type="ARBA" id="ARBA00004141"/>
    </source>
</evidence>
<feature type="domain" description="SLC26A/SulP transporter" evidence="6">
    <location>
        <begin position="17"/>
        <end position="179"/>
    </location>
</feature>
<dbReference type="InterPro" id="IPR001902">
    <property type="entry name" value="SLC26A/SulP_fam"/>
</dbReference>
<feature type="transmembrane region" description="Helical" evidence="5">
    <location>
        <begin position="137"/>
        <end position="157"/>
    </location>
</feature>
<dbReference type="Proteomes" id="UP000230423">
    <property type="component" value="Unassembled WGS sequence"/>
</dbReference>
<dbReference type="GO" id="GO:0016020">
    <property type="term" value="C:membrane"/>
    <property type="evidence" value="ECO:0007669"/>
    <property type="project" value="UniProtKB-SubCell"/>
</dbReference>
<protein>
    <recommendedName>
        <fullName evidence="6">SLC26A/SulP transporter domain-containing protein</fullName>
    </recommendedName>
</protein>
<dbReference type="InterPro" id="IPR011547">
    <property type="entry name" value="SLC26A/SulP_dom"/>
</dbReference>
<feature type="non-terminal residue" evidence="7">
    <location>
        <position position="180"/>
    </location>
</feature>
<evidence type="ECO:0000256" key="3">
    <source>
        <dbReference type="ARBA" id="ARBA00022989"/>
    </source>
</evidence>
<dbReference type="PANTHER" id="PTHR11814">
    <property type="entry name" value="SULFATE TRANSPORTER"/>
    <property type="match status" value="1"/>
</dbReference>
<name>A0A2G9U031_TELCI</name>
<accession>A0A2G9U031</accession>
<comment type="subcellular location">
    <subcellularLocation>
        <location evidence="1">Membrane</location>
        <topology evidence="1">Multi-pass membrane protein</topology>
    </subcellularLocation>
</comment>
<proteinExistence type="predicted"/>
<evidence type="ECO:0000256" key="4">
    <source>
        <dbReference type="ARBA" id="ARBA00023136"/>
    </source>
</evidence>
<keyword evidence="3 5" id="KW-1133">Transmembrane helix</keyword>
<evidence type="ECO:0000256" key="5">
    <source>
        <dbReference type="SAM" id="Phobius"/>
    </source>
</evidence>
<evidence type="ECO:0000259" key="6">
    <source>
        <dbReference type="Pfam" id="PF00916"/>
    </source>
</evidence>
<evidence type="ECO:0000256" key="2">
    <source>
        <dbReference type="ARBA" id="ARBA00022692"/>
    </source>
</evidence>
<keyword evidence="2 5" id="KW-0812">Transmembrane</keyword>
<dbReference type="GO" id="GO:0055085">
    <property type="term" value="P:transmembrane transport"/>
    <property type="evidence" value="ECO:0007669"/>
    <property type="project" value="InterPro"/>
</dbReference>
<gene>
    <name evidence="7" type="ORF">TELCIR_14755</name>
</gene>